<feature type="transmembrane region" description="Helical" evidence="7">
    <location>
        <begin position="356"/>
        <end position="378"/>
    </location>
</feature>
<feature type="transmembrane region" description="Helical" evidence="7">
    <location>
        <begin position="173"/>
        <end position="193"/>
    </location>
</feature>
<dbReference type="AlphaFoldDB" id="A0A916T4Q4"/>
<dbReference type="Pfam" id="PF07690">
    <property type="entry name" value="MFS_1"/>
    <property type="match status" value="1"/>
</dbReference>
<evidence type="ECO:0000256" key="2">
    <source>
        <dbReference type="ARBA" id="ARBA00022475"/>
    </source>
</evidence>
<dbReference type="Proteomes" id="UP000621454">
    <property type="component" value="Unassembled WGS sequence"/>
</dbReference>
<evidence type="ECO:0000256" key="5">
    <source>
        <dbReference type="ARBA" id="ARBA00023136"/>
    </source>
</evidence>
<evidence type="ECO:0000313" key="9">
    <source>
        <dbReference type="Proteomes" id="UP000621454"/>
    </source>
</evidence>
<organism evidence="8 9">
    <name type="scientific">Gordonia jinhuaensis</name>
    <dbReference type="NCBI Taxonomy" id="1517702"/>
    <lineage>
        <taxon>Bacteria</taxon>
        <taxon>Bacillati</taxon>
        <taxon>Actinomycetota</taxon>
        <taxon>Actinomycetes</taxon>
        <taxon>Mycobacteriales</taxon>
        <taxon>Gordoniaceae</taxon>
        <taxon>Gordonia</taxon>
    </lineage>
</organism>
<feature type="transmembrane region" description="Helical" evidence="7">
    <location>
        <begin position="45"/>
        <end position="65"/>
    </location>
</feature>
<keyword evidence="2" id="KW-1003">Cell membrane</keyword>
<feature type="transmembrane region" description="Helical" evidence="7">
    <location>
        <begin position="231"/>
        <end position="255"/>
    </location>
</feature>
<keyword evidence="9" id="KW-1185">Reference proteome</keyword>
<protein>
    <submittedName>
        <fullName evidence="8">MFS-type transporter</fullName>
    </submittedName>
</protein>
<evidence type="ECO:0000313" key="8">
    <source>
        <dbReference type="EMBL" id="GGB31432.1"/>
    </source>
</evidence>
<keyword evidence="4 7" id="KW-1133">Transmembrane helix</keyword>
<dbReference type="CDD" id="cd06173">
    <property type="entry name" value="MFS_MefA_like"/>
    <property type="match status" value="1"/>
</dbReference>
<feature type="transmembrane region" description="Helical" evidence="7">
    <location>
        <begin position="267"/>
        <end position="290"/>
    </location>
</feature>
<feature type="transmembrane region" description="Helical" evidence="7">
    <location>
        <begin position="137"/>
        <end position="161"/>
    </location>
</feature>
<feature type="region of interest" description="Disordered" evidence="6">
    <location>
        <begin position="413"/>
        <end position="469"/>
    </location>
</feature>
<name>A0A916T4Q4_9ACTN</name>
<feature type="compositionally biased region" description="Basic and acidic residues" evidence="6">
    <location>
        <begin position="415"/>
        <end position="442"/>
    </location>
</feature>
<dbReference type="RefSeq" id="WP_188586412.1">
    <property type="nucleotide sequence ID" value="NZ_BMGC01000011.1"/>
</dbReference>
<keyword evidence="3 7" id="KW-0812">Transmembrane</keyword>
<dbReference type="PANTHER" id="PTHR23513:SF17">
    <property type="entry name" value="MEMBRANE PROTEIN"/>
    <property type="match status" value="1"/>
</dbReference>
<reference evidence="8" key="1">
    <citation type="journal article" date="2014" name="Int. J. Syst. Evol. Microbiol.">
        <title>Complete genome sequence of Corynebacterium casei LMG S-19264T (=DSM 44701T), isolated from a smear-ripened cheese.</title>
        <authorList>
            <consortium name="US DOE Joint Genome Institute (JGI-PGF)"/>
            <person name="Walter F."/>
            <person name="Albersmeier A."/>
            <person name="Kalinowski J."/>
            <person name="Ruckert C."/>
        </authorList>
    </citation>
    <scope>NUCLEOTIDE SEQUENCE</scope>
    <source>
        <strain evidence="8">CGMCC 1.12827</strain>
    </source>
</reference>
<evidence type="ECO:0000256" key="1">
    <source>
        <dbReference type="ARBA" id="ARBA00004651"/>
    </source>
</evidence>
<comment type="subcellular location">
    <subcellularLocation>
        <location evidence="1">Cell membrane</location>
        <topology evidence="1">Multi-pass membrane protein</topology>
    </subcellularLocation>
</comment>
<feature type="transmembrane region" description="Helical" evidence="7">
    <location>
        <begin position="302"/>
        <end position="335"/>
    </location>
</feature>
<feature type="transmembrane region" description="Helical" evidence="7">
    <location>
        <begin position="384"/>
        <end position="403"/>
    </location>
</feature>
<dbReference type="InterPro" id="IPR011701">
    <property type="entry name" value="MFS"/>
</dbReference>
<proteinExistence type="predicted"/>
<dbReference type="PANTHER" id="PTHR23513">
    <property type="entry name" value="INTEGRAL MEMBRANE EFFLUX PROTEIN-RELATED"/>
    <property type="match status" value="1"/>
</dbReference>
<evidence type="ECO:0000256" key="7">
    <source>
        <dbReference type="SAM" id="Phobius"/>
    </source>
</evidence>
<accession>A0A916T4Q4</accession>
<dbReference type="GO" id="GO:0022857">
    <property type="term" value="F:transmembrane transporter activity"/>
    <property type="evidence" value="ECO:0007669"/>
    <property type="project" value="InterPro"/>
</dbReference>
<feature type="transmembrane region" description="Helical" evidence="7">
    <location>
        <begin position="77"/>
        <end position="97"/>
    </location>
</feature>
<dbReference type="Gene3D" id="1.20.1250.20">
    <property type="entry name" value="MFS general substrate transporter like domains"/>
    <property type="match status" value="1"/>
</dbReference>
<dbReference type="GO" id="GO:0005886">
    <property type="term" value="C:plasma membrane"/>
    <property type="evidence" value="ECO:0007669"/>
    <property type="project" value="UniProtKB-SubCell"/>
</dbReference>
<keyword evidence="5 7" id="KW-0472">Membrane</keyword>
<gene>
    <name evidence="8" type="ORF">GCM10011489_19530</name>
</gene>
<comment type="caution">
    <text evidence="8">The sequence shown here is derived from an EMBL/GenBank/DDBJ whole genome shotgun (WGS) entry which is preliminary data.</text>
</comment>
<dbReference type="SUPFAM" id="SSF103473">
    <property type="entry name" value="MFS general substrate transporter"/>
    <property type="match status" value="1"/>
</dbReference>
<evidence type="ECO:0000256" key="6">
    <source>
        <dbReference type="SAM" id="MobiDB-lite"/>
    </source>
</evidence>
<evidence type="ECO:0000256" key="3">
    <source>
        <dbReference type="ARBA" id="ARBA00022692"/>
    </source>
</evidence>
<sequence length="469" mass="47924">MRLHAHPGLLRLLTVRLGSQITDGAFQAALGGAILFNPERQTDPLAIAAGLAVLLLPYSLIGPFAGALLDHWDRRSVLIWANVLRAITIGLVALTMATGTSDTFVLLTALMVTGTSRFVASGLSASLPHVASREHLVATNAAFTTLGSGALAVGAGLTMALRAIFGADNTGSAATLLGGVALALVVAVIAASFTARSLGPDHADGGGVSAARAVTVGLFHGARAVARTPSVASALTAIGAHRIVFGINTLMLLIMTRHSAFGGGITGIGMVAGFIAVGMFIAAPVAPIAVRRYGRHRTLVAALTVGLCAELTLLTFNSTIICIAAVFIGLIGQVAKLCGDSAMQTDIADDRRGQVFAFQDAVFNIAYVAAITVAALLVSEDGQSPGLVVIGVVVYALGVLAVLSPLARRIAHRQTTHDPDRTHDTNRADDPDRADGAKRADDAPEAALVTTGPLPTGSTGEIAISPDAR</sequence>
<dbReference type="EMBL" id="BMGC01000011">
    <property type="protein sequence ID" value="GGB31432.1"/>
    <property type="molecule type" value="Genomic_DNA"/>
</dbReference>
<dbReference type="InterPro" id="IPR036259">
    <property type="entry name" value="MFS_trans_sf"/>
</dbReference>
<reference evidence="8" key="2">
    <citation type="submission" date="2020-09" db="EMBL/GenBank/DDBJ databases">
        <authorList>
            <person name="Sun Q."/>
            <person name="Zhou Y."/>
        </authorList>
    </citation>
    <scope>NUCLEOTIDE SEQUENCE</scope>
    <source>
        <strain evidence="8">CGMCC 1.12827</strain>
    </source>
</reference>
<evidence type="ECO:0000256" key="4">
    <source>
        <dbReference type="ARBA" id="ARBA00022989"/>
    </source>
</evidence>